<comment type="cofactor">
    <cofactor evidence="1">
        <name>Mg(2+)</name>
        <dbReference type="ChEBI" id="CHEBI:18420"/>
    </cofactor>
</comment>
<dbReference type="Gene3D" id="3.60.10.10">
    <property type="entry name" value="Endonuclease/exonuclease/phosphatase"/>
    <property type="match status" value="1"/>
</dbReference>
<reference evidence="7" key="1">
    <citation type="submission" date="2020-05" db="EMBL/GenBank/DDBJ databases">
        <authorList>
            <person name="Chiriac C."/>
            <person name="Salcher M."/>
            <person name="Ghai R."/>
            <person name="Kavagutti S V."/>
        </authorList>
    </citation>
    <scope>NUCLEOTIDE SEQUENCE</scope>
</reference>
<evidence type="ECO:0000313" key="7">
    <source>
        <dbReference type="EMBL" id="CAB4734494.1"/>
    </source>
</evidence>
<evidence type="ECO:0000256" key="2">
    <source>
        <dbReference type="ARBA" id="ARBA00007092"/>
    </source>
</evidence>
<evidence type="ECO:0000256" key="4">
    <source>
        <dbReference type="ARBA" id="ARBA00022801"/>
    </source>
</evidence>
<dbReference type="PANTHER" id="PTHR43250">
    <property type="entry name" value="EXODEOXYRIBONUCLEASE III"/>
    <property type="match status" value="1"/>
</dbReference>
<evidence type="ECO:0000256" key="1">
    <source>
        <dbReference type="ARBA" id="ARBA00001946"/>
    </source>
</evidence>
<dbReference type="InterPro" id="IPR020847">
    <property type="entry name" value="AP_endonuclease_F1_BS"/>
</dbReference>
<organism evidence="7">
    <name type="scientific">freshwater metagenome</name>
    <dbReference type="NCBI Taxonomy" id="449393"/>
    <lineage>
        <taxon>unclassified sequences</taxon>
        <taxon>metagenomes</taxon>
        <taxon>ecological metagenomes</taxon>
    </lineage>
</organism>
<dbReference type="InterPro" id="IPR005135">
    <property type="entry name" value="Endo/exonuclease/phosphatase"/>
</dbReference>
<dbReference type="PANTHER" id="PTHR43250:SF2">
    <property type="entry name" value="EXODEOXYRIBONUCLEASE III"/>
    <property type="match status" value="1"/>
</dbReference>
<dbReference type="EMBL" id="CAEZYW010000040">
    <property type="protein sequence ID" value="CAB4734494.1"/>
    <property type="molecule type" value="Genomic_DNA"/>
</dbReference>
<dbReference type="AlphaFoldDB" id="A0A6J6SHY4"/>
<keyword evidence="4" id="KW-0378">Hydrolase</keyword>
<dbReference type="SUPFAM" id="SSF56219">
    <property type="entry name" value="DNase I-like"/>
    <property type="match status" value="1"/>
</dbReference>
<evidence type="ECO:0000256" key="3">
    <source>
        <dbReference type="ARBA" id="ARBA00022723"/>
    </source>
</evidence>
<protein>
    <submittedName>
        <fullName evidence="7">Unannotated protein</fullName>
    </submittedName>
</protein>
<dbReference type="GO" id="GO:0004519">
    <property type="term" value="F:endonuclease activity"/>
    <property type="evidence" value="ECO:0007669"/>
    <property type="project" value="InterPro"/>
</dbReference>
<dbReference type="PROSITE" id="PS51435">
    <property type="entry name" value="AP_NUCLEASE_F1_4"/>
    <property type="match status" value="1"/>
</dbReference>
<evidence type="ECO:0000259" key="6">
    <source>
        <dbReference type="Pfam" id="PF03372"/>
    </source>
</evidence>
<dbReference type="InterPro" id="IPR036691">
    <property type="entry name" value="Endo/exonu/phosph_ase_sf"/>
</dbReference>
<sequence length="272" mass="29397">MRIATWNVNSVTARLDRLLAWLELAQPDVVALQELKCADAAFPTMPVQALGYEVATLGTGRWNGVALLSRVGLDEVTHGLTGQPQYEGADEPRAIGATCGGVRVWSVYVPNGREPGHDHYGYKLEWLAALRATVGAELTAEPSRPLAIIGDFNVAPTDDDVWDISVFEGSTHVTEPERQALADLRELGLADVLPRALKGNPYTFWDYRTGALHRGWGMRIDLVYANPAFADAVTDAYIDRDERKGKGASDHAPVVVDLGVAAQAIPAAGAER</sequence>
<keyword evidence="5" id="KW-0460">Magnesium</keyword>
<accession>A0A6J6SHY4</accession>
<name>A0A6J6SHY4_9ZZZZ</name>
<comment type="similarity">
    <text evidence="2">Belongs to the DNA repair enzymes AP/ExoA family.</text>
</comment>
<dbReference type="GO" id="GO:0008311">
    <property type="term" value="F:double-stranded DNA 3'-5' DNA exonuclease activity"/>
    <property type="evidence" value="ECO:0007669"/>
    <property type="project" value="InterPro"/>
</dbReference>
<dbReference type="GO" id="GO:0046872">
    <property type="term" value="F:metal ion binding"/>
    <property type="evidence" value="ECO:0007669"/>
    <property type="project" value="UniProtKB-KW"/>
</dbReference>
<evidence type="ECO:0000256" key="5">
    <source>
        <dbReference type="ARBA" id="ARBA00022842"/>
    </source>
</evidence>
<dbReference type="InterPro" id="IPR004808">
    <property type="entry name" value="AP_endonuc_1"/>
</dbReference>
<feature type="domain" description="Endonuclease/exonuclease/phosphatase" evidence="6">
    <location>
        <begin position="4"/>
        <end position="251"/>
    </location>
</feature>
<dbReference type="GO" id="GO:0003677">
    <property type="term" value="F:DNA binding"/>
    <property type="evidence" value="ECO:0007669"/>
    <property type="project" value="InterPro"/>
</dbReference>
<dbReference type="InterPro" id="IPR037493">
    <property type="entry name" value="ExoIII-like"/>
</dbReference>
<dbReference type="CDD" id="cd09086">
    <property type="entry name" value="ExoIII-like_AP-endo"/>
    <property type="match status" value="1"/>
</dbReference>
<proteinExistence type="inferred from homology"/>
<keyword evidence="3" id="KW-0479">Metal-binding</keyword>
<dbReference type="PROSITE" id="PS00726">
    <property type="entry name" value="AP_NUCLEASE_F1_1"/>
    <property type="match status" value="1"/>
</dbReference>
<dbReference type="GO" id="GO:0006281">
    <property type="term" value="P:DNA repair"/>
    <property type="evidence" value="ECO:0007669"/>
    <property type="project" value="InterPro"/>
</dbReference>
<gene>
    <name evidence="7" type="ORF">UFOPK2786_00404</name>
</gene>
<dbReference type="NCBIfam" id="TIGR00195">
    <property type="entry name" value="exoDNase_III"/>
    <property type="match status" value="1"/>
</dbReference>
<dbReference type="NCBIfam" id="TIGR00633">
    <property type="entry name" value="xth"/>
    <property type="match status" value="1"/>
</dbReference>
<dbReference type="Pfam" id="PF03372">
    <property type="entry name" value="Exo_endo_phos"/>
    <property type="match status" value="1"/>
</dbReference>